<gene>
    <name evidence="1" type="ORF">BCR42DRAFT_405037</name>
</gene>
<dbReference type="AlphaFoldDB" id="A0A1X2IX07"/>
<keyword evidence="2" id="KW-1185">Reference proteome</keyword>
<proteinExistence type="predicted"/>
<dbReference type="Proteomes" id="UP000193560">
    <property type="component" value="Unassembled WGS sequence"/>
</dbReference>
<protein>
    <submittedName>
        <fullName evidence="1">Uncharacterized protein</fullName>
    </submittedName>
</protein>
<evidence type="ECO:0000313" key="1">
    <source>
        <dbReference type="EMBL" id="ORZ23570.1"/>
    </source>
</evidence>
<feature type="non-terminal residue" evidence="1">
    <location>
        <position position="1"/>
    </location>
</feature>
<comment type="caution">
    <text evidence="1">The sequence shown here is derived from an EMBL/GenBank/DDBJ whole genome shotgun (WGS) entry which is preliminary data.</text>
</comment>
<sequence>GGFQIKLYSISLIVNGKLNSTSVVLYRLLPKQVKYIQHPWGPQFKIQPESSLGNSPPLYPLS</sequence>
<name>A0A1X2IX07_9FUNG</name>
<reference evidence="1 2" key="1">
    <citation type="submission" date="2016-07" db="EMBL/GenBank/DDBJ databases">
        <title>Pervasive Adenine N6-methylation of Active Genes in Fungi.</title>
        <authorList>
            <consortium name="DOE Joint Genome Institute"/>
            <person name="Mondo S.J."/>
            <person name="Dannebaum R.O."/>
            <person name="Kuo R.C."/>
            <person name="Labutti K."/>
            <person name="Haridas S."/>
            <person name="Kuo A."/>
            <person name="Salamov A."/>
            <person name="Ahrendt S.R."/>
            <person name="Lipzen A."/>
            <person name="Sullivan W."/>
            <person name="Andreopoulos W.B."/>
            <person name="Clum A."/>
            <person name="Lindquist E."/>
            <person name="Daum C."/>
            <person name="Ramamoorthy G.K."/>
            <person name="Gryganskyi A."/>
            <person name="Culley D."/>
            <person name="Magnuson J.K."/>
            <person name="James T.Y."/>
            <person name="O'Malley M.A."/>
            <person name="Stajich J.E."/>
            <person name="Spatafora J.W."/>
            <person name="Visel A."/>
            <person name="Grigoriev I.V."/>
        </authorList>
    </citation>
    <scope>NUCLEOTIDE SEQUENCE [LARGE SCALE GENOMIC DNA]</scope>
    <source>
        <strain evidence="1 2">NRRL 1336</strain>
    </source>
</reference>
<dbReference type="EMBL" id="MCGE01000003">
    <property type="protein sequence ID" value="ORZ23570.1"/>
    <property type="molecule type" value="Genomic_DNA"/>
</dbReference>
<accession>A0A1X2IX07</accession>
<organism evidence="1 2">
    <name type="scientific">Absidia repens</name>
    <dbReference type="NCBI Taxonomy" id="90262"/>
    <lineage>
        <taxon>Eukaryota</taxon>
        <taxon>Fungi</taxon>
        <taxon>Fungi incertae sedis</taxon>
        <taxon>Mucoromycota</taxon>
        <taxon>Mucoromycotina</taxon>
        <taxon>Mucoromycetes</taxon>
        <taxon>Mucorales</taxon>
        <taxon>Cunninghamellaceae</taxon>
        <taxon>Absidia</taxon>
    </lineage>
</organism>
<evidence type="ECO:0000313" key="2">
    <source>
        <dbReference type="Proteomes" id="UP000193560"/>
    </source>
</evidence>